<comment type="similarity">
    <text evidence="1">Belongs to the ABC transporter superfamily.</text>
</comment>
<evidence type="ECO:0000313" key="6">
    <source>
        <dbReference type="EMBL" id="EGL83470.1"/>
    </source>
</evidence>
<evidence type="ECO:0000259" key="5">
    <source>
        <dbReference type="PROSITE" id="PS50893"/>
    </source>
</evidence>
<dbReference type="InterPro" id="IPR015854">
    <property type="entry name" value="ABC_transpr_LolD-like"/>
</dbReference>
<evidence type="ECO:0000256" key="4">
    <source>
        <dbReference type="ARBA" id="ARBA00022840"/>
    </source>
</evidence>
<dbReference type="GO" id="GO:0005524">
    <property type="term" value="F:ATP binding"/>
    <property type="evidence" value="ECO:0007669"/>
    <property type="project" value="UniProtKB-KW"/>
</dbReference>
<keyword evidence="2" id="KW-0813">Transport</keyword>
<dbReference type="EMBL" id="AFCE01000103">
    <property type="protein sequence ID" value="EGL83470.1"/>
    <property type="molecule type" value="Genomic_DNA"/>
</dbReference>
<sequence length="226" mass="25203">MIHLDNVTKVYTLNNQTIHALKQVTLMIKKGEWLSILGPSGSGKSTLLGCIGGMLHPDHGSVSVNGQDLATLSDEELQRFRRQTIGFVFQDFRLLPQYTVLENVMLPQLPYQATTTVRQRAVQLIGQLGLSHRLHHVPAELSGGEQQRVSIARALMNEPAVLLCDEPTGNLDRDNRDRILDVFSQLHSSGCTIILATHDPEVAQRGTRELYLRDGYIQREVVRCSG</sequence>
<dbReference type="Gene3D" id="3.40.50.300">
    <property type="entry name" value="P-loop containing nucleotide triphosphate hydrolases"/>
    <property type="match status" value="1"/>
</dbReference>
<reference evidence="7 9" key="2">
    <citation type="journal article" date="2020" name="Extremophiles">
        <title>Genomic analysis of Caldalkalibacillus thermarum TA2.A1 reveals aerobic alkaliphilic metabolism and evolutionary hallmarks linking alkaliphilic bacteria and plant life.</title>
        <authorList>
            <person name="de Jong S.I."/>
            <person name="van den Broek M.A."/>
            <person name="Merkel A.Y."/>
            <person name="de la Torre Cortes P."/>
            <person name="Kalamorz F."/>
            <person name="Cook G.M."/>
            <person name="van Loosdrecht M.C.M."/>
            <person name="McMillan D.G.G."/>
        </authorList>
    </citation>
    <scope>NUCLEOTIDE SEQUENCE [LARGE SCALE GENOMIC DNA]</scope>
    <source>
        <strain evidence="7 9">TA2.A1</strain>
    </source>
</reference>
<gene>
    <name evidence="6" type="ORF">CathTA2_0965</name>
    <name evidence="7" type="ORF">HUR95_04570</name>
</gene>
<dbReference type="GO" id="GO:0098796">
    <property type="term" value="C:membrane protein complex"/>
    <property type="evidence" value="ECO:0007669"/>
    <property type="project" value="UniProtKB-ARBA"/>
</dbReference>
<proteinExistence type="inferred from homology"/>
<evidence type="ECO:0000313" key="7">
    <source>
        <dbReference type="EMBL" id="QZT34622.1"/>
    </source>
</evidence>
<keyword evidence="9" id="KW-1185">Reference proteome</keyword>
<reference evidence="6 8" key="1">
    <citation type="journal article" date="2011" name="J. Bacteriol.">
        <title>Draft genome sequence of the thermoalkaliphilic Caldalkalibacillus thermarum strain TA2.A1.</title>
        <authorList>
            <person name="Kalamorz F."/>
            <person name="Keis S."/>
            <person name="McMillan D.G."/>
            <person name="Olsson K."/>
            <person name="Stanton J.A."/>
            <person name="Stockwell P."/>
            <person name="Black M.A."/>
            <person name="Klingeman D.M."/>
            <person name="Land M.L."/>
            <person name="Han C.S."/>
            <person name="Martin S.L."/>
            <person name="Becher S.A."/>
            <person name="Peddie C.J."/>
            <person name="Morgan H.W."/>
            <person name="Matthies D."/>
            <person name="Preiss L."/>
            <person name="Meier T."/>
            <person name="Brown S.D."/>
            <person name="Cook G.M."/>
        </authorList>
    </citation>
    <scope>NUCLEOTIDE SEQUENCE [LARGE SCALE GENOMIC DNA]</scope>
    <source>
        <strain evidence="6 8">TA2.A1</strain>
    </source>
</reference>
<dbReference type="InterPro" id="IPR003593">
    <property type="entry name" value="AAA+_ATPase"/>
</dbReference>
<dbReference type="Proteomes" id="UP000825179">
    <property type="component" value="Chromosome"/>
</dbReference>
<name>F5L5A2_CALTT</name>
<dbReference type="OrthoDB" id="9791546at2"/>
<dbReference type="GO" id="GO:0016887">
    <property type="term" value="F:ATP hydrolysis activity"/>
    <property type="evidence" value="ECO:0007669"/>
    <property type="project" value="InterPro"/>
</dbReference>
<dbReference type="Pfam" id="PF00005">
    <property type="entry name" value="ABC_tran"/>
    <property type="match status" value="1"/>
</dbReference>
<accession>F5L5A2</accession>
<protein>
    <submittedName>
        <fullName evidence="7">ABC transporter ATP-binding protein</fullName>
    </submittedName>
    <submittedName>
        <fullName evidence="6">ABC transporter related protein</fullName>
    </submittedName>
</protein>
<feature type="domain" description="ABC transporter" evidence="5">
    <location>
        <begin position="2"/>
        <end position="224"/>
    </location>
</feature>
<dbReference type="KEGG" id="cthu:HUR95_04570"/>
<keyword evidence="4 7" id="KW-0067">ATP-binding</keyword>
<organism evidence="6 8">
    <name type="scientific">Caldalkalibacillus thermarum (strain TA2.A1)</name>
    <dbReference type="NCBI Taxonomy" id="986075"/>
    <lineage>
        <taxon>Bacteria</taxon>
        <taxon>Bacillati</taxon>
        <taxon>Bacillota</taxon>
        <taxon>Bacilli</taxon>
        <taxon>Bacillales</taxon>
        <taxon>Bacillaceae</taxon>
        <taxon>Caldalkalibacillus</taxon>
    </lineage>
</organism>
<evidence type="ECO:0000256" key="1">
    <source>
        <dbReference type="ARBA" id="ARBA00005417"/>
    </source>
</evidence>
<dbReference type="eggNOG" id="COG1136">
    <property type="taxonomic scope" value="Bacteria"/>
</dbReference>
<dbReference type="PROSITE" id="PS50893">
    <property type="entry name" value="ABC_TRANSPORTER_2"/>
    <property type="match status" value="1"/>
</dbReference>
<dbReference type="InterPro" id="IPR003439">
    <property type="entry name" value="ABC_transporter-like_ATP-bd"/>
</dbReference>
<dbReference type="InterPro" id="IPR017871">
    <property type="entry name" value="ABC_transporter-like_CS"/>
</dbReference>
<evidence type="ECO:0000313" key="9">
    <source>
        <dbReference type="Proteomes" id="UP000825179"/>
    </source>
</evidence>
<dbReference type="EMBL" id="CP082237">
    <property type="protein sequence ID" value="QZT34622.1"/>
    <property type="molecule type" value="Genomic_DNA"/>
</dbReference>
<dbReference type="InterPro" id="IPR017911">
    <property type="entry name" value="MacB-like_ATP-bd"/>
</dbReference>
<dbReference type="InterPro" id="IPR027417">
    <property type="entry name" value="P-loop_NTPase"/>
</dbReference>
<dbReference type="PROSITE" id="PS00211">
    <property type="entry name" value="ABC_TRANSPORTER_1"/>
    <property type="match status" value="1"/>
</dbReference>
<dbReference type="SUPFAM" id="SSF52540">
    <property type="entry name" value="P-loop containing nucleoside triphosphate hydrolases"/>
    <property type="match status" value="1"/>
</dbReference>
<dbReference type="AlphaFoldDB" id="F5L5A2"/>
<dbReference type="SMART" id="SM00382">
    <property type="entry name" value="AAA"/>
    <property type="match status" value="1"/>
</dbReference>
<evidence type="ECO:0000256" key="2">
    <source>
        <dbReference type="ARBA" id="ARBA00022448"/>
    </source>
</evidence>
<dbReference type="GO" id="GO:0022857">
    <property type="term" value="F:transmembrane transporter activity"/>
    <property type="evidence" value="ECO:0007669"/>
    <property type="project" value="TreeGrafter"/>
</dbReference>
<dbReference type="Proteomes" id="UP000010716">
    <property type="component" value="Unassembled WGS sequence"/>
</dbReference>
<dbReference type="FunFam" id="3.40.50.300:FF:000032">
    <property type="entry name" value="Export ABC transporter ATP-binding protein"/>
    <property type="match status" value="1"/>
</dbReference>
<dbReference type="RefSeq" id="WP_007503640.1">
    <property type="nucleotide sequence ID" value="NZ_AFCE01000103.1"/>
</dbReference>
<reference evidence="7" key="3">
    <citation type="submission" date="2021-08" db="EMBL/GenBank/DDBJ databases">
        <authorList>
            <person name="de Jong S."/>
            <person name="van den Broek M."/>
            <person name="Merkel A."/>
            <person name="de la Torre Cortes P."/>
            <person name="Kalamorz F."/>
            <person name="Cook G."/>
            <person name="van Loosdrecht M."/>
            <person name="McMillan D."/>
        </authorList>
    </citation>
    <scope>NUCLEOTIDE SEQUENCE</scope>
    <source>
        <strain evidence="7">TA2.A1</strain>
    </source>
</reference>
<dbReference type="GO" id="GO:0005886">
    <property type="term" value="C:plasma membrane"/>
    <property type="evidence" value="ECO:0007669"/>
    <property type="project" value="TreeGrafter"/>
</dbReference>
<evidence type="ECO:0000256" key="3">
    <source>
        <dbReference type="ARBA" id="ARBA00022741"/>
    </source>
</evidence>
<dbReference type="CDD" id="cd03255">
    <property type="entry name" value="ABC_MJ0796_LolCDE_FtsE"/>
    <property type="match status" value="1"/>
</dbReference>
<evidence type="ECO:0000313" key="8">
    <source>
        <dbReference type="Proteomes" id="UP000010716"/>
    </source>
</evidence>
<dbReference type="PANTHER" id="PTHR24220">
    <property type="entry name" value="IMPORT ATP-BINDING PROTEIN"/>
    <property type="match status" value="1"/>
</dbReference>
<keyword evidence="3" id="KW-0547">Nucleotide-binding</keyword>